<gene>
    <name evidence="2" type="primary">gb13244</name>
    <name evidence="2" type="ORF">PR202_gb13244</name>
</gene>
<evidence type="ECO:0000313" key="3">
    <source>
        <dbReference type="Proteomes" id="UP001054889"/>
    </source>
</evidence>
<accession>A0AAV5ET83</accession>
<reference evidence="2" key="1">
    <citation type="journal article" date="2018" name="DNA Res.">
        <title>Multiple hybrid de novo genome assembly of finger millet, an orphan allotetraploid crop.</title>
        <authorList>
            <person name="Hatakeyama M."/>
            <person name="Aluri S."/>
            <person name="Balachadran M.T."/>
            <person name="Sivarajan S.R."/>
            <person name="Patrignani A."/>
            <person name="Gruter S."/>
            <person name="Poveda L."/>
            <person name="Shimizu-Inatsugi R."/>
            <person name="Baeten J."/>
            <person name="Francoijs K.J."/>
            <person name="Nataraja K.N."/>
            <person name="Reddy Y.A.N."/>
            <person name="Phadnis S."/>
            <person name="Ravikumar R.L."/>
            <person name="Schlapbach R."/>
            <person name="Sreeman S.M."/>
            <person name="Shimizu K.K."/>
        </authorList>
    </citation>
    <scope>NUCLEOTIDE SEQUENCE</scope>
</reference>
<evidence type="ECO:0000313" key="2">
    <source>
        <dbReference type="EMBL" id="GJN25420.1"/>
    </source>
</evidence>
<organism evidence="2 3">
    <name type="scientific">Eleusine coracana subsp. coracana</name>
    <dbReference type="NCBI Taxonomy" id="191504"/>
    <lineage>
        <taxon>Eukaryota</taxon>
        <taxon>Viridiplantae</taxon>
        <taxon>Streptophyta</taxon>
        <taxon>Embryophyta</taxon>
        <taxon>Tracheophyta</taxon>
        <taxon>Spermatophyta</taxon>
        <taxon>Magnoliopsida</taxon>
        <taxon>Liliopsida</taxon>
        <taxon>Poales</taxon>
        <taxon>Poaceae</taxon>
        <taxon>PACMAD clade</taxon>
        <taxon>Chloridoideae</taxon>
        <taxon>Cynodonteae</taxon>
        <taxon>Eleusininae</taxon>
        <taxon>Eleusine</taxon>
    </lineage>
</organism>
<protein>
    <submittedName>
        <fullName evidence="2">Uncharacterized protein</fullName>
    </submittedName>
</protein>
<sequence length="150" mass="15850">MPISSNLVVLAVSLLVLLLVPSATAARVGPSVTKPIDATVTQHLELPELIIGPESVAFDKHGAGLYVSVSDDRILNSSNRKTENAQIARLVVQSTGERQIKATNSSSRSSSVAALGRSRTAAAARCRCPARRGGYLYARSTWSSAKFSVT</sequence>
<dbReference type="InterPro" id="IPR011042">
    <property type="entry name" value="6-blade_b-propeller_TolB-like"/>
</dbReference>
<evidence type="ECO:0000256" key="1">
    <source>
        <dbReference type="SAM" id="SignalP"/>
    </source>
</evidence>
<keyword evidence="1" id="KW-0732">Signal</keyword>
<reference evidence="2" key="2">
    <citation type="submission" date="2021-12" db="EMBL/GenBank/DDBJ databases">
        <title>Resequencing data analysis of finger millet.</title>
        <authorList>
            <person name="Hatakeyama M."/>
            <person name="Aluri S."/>
            <person name="Balachadran M.T."/>
            <person name="Sivarajan S.R."/>
            <person name="Poveda L."/>
            <person name="Shimizu-Inatsugi R."/>
            <person name="Schlapbach R."/>
            <person name="Sreeman S.M."/>
            <person name="Shimizu K.K."/>
        </authorList>
    </citation>
    <scope>NUCLEOTIDE SEQUENCE</scope>
</reference>
<proteinExistence type="predicted"/>
<feature type="chain" id="PRO_5043797808" evidence="1">
    <location>
        <begin position="26"/>
        <end position="150"/>
    </location>
</feature>
<dbReference type="Proteomes" id="UP001054889">
    <property type="component" value="Unassembled WGS sequence"/>
</dbReference>
<comment type="caution">
    <text evidence="2">The sequence shown here is derived from an EMBL/GenBank/DDBJ whole genome shotgun (WGS) entry which is preliminary data.</text>
</comment>
<dbReference type="AlphaFoldDB" id="A0AAV5ET83"/>
<feature type="signal peptide" evidence="1">
    <location>
        <begin position="1"/>
        <end position="25"/>
    </location>
</feature>
<dbReference type="Gene3D" id="2.120.10.30">
    <property type="entry name" value="TolB, C-terminal domain"/>
    <property type="match status" value="1"/>
</dbReference>
<name>A0AAV5ET83_ELECO</name>
<keyword evidence="3" id="KW-1185">Reference proteome</keyword>
<dbReference type="EMBL" id="BQKI01000078">
    <property type="protein sequence ID" value="GJN25420.1"/>
    <property type="molecule type" value="Genomic_DNA"/>
</dbReference>